<feature type="signal peptide" evidence="1">
    <location>
        <begin position="1"/>
        <end position="26"/>
    </location>
</feature>
<protein>
    <recommendedName>
        <fullName evidence="4">Lipoprotein</fullName>
    </recommendedName>
</protein>
<reference evidence="3" key="1">
    <citation type="submission" date="2015-07" db="EMBL/GenBank/DDBJ databases">
        <authorList>
            <person name="Ju K.-S."/>
            <person name="Doroghazi J.R."/>
            <person name="Metcalf W.W."/>
        </authorList>
    </citation>
    <scope>NUCLEOTIDE SEQUENCE [LARGE SCALE GENOMIC DNA]</scope>
    <source>
        <strain evidence="3">NRRL ISP-5002</strain>
    </source>
</reference>
<dbReference type="PATRIC" id="fig|66876.3.peg.7963"/>
<dbReference type="PROSITE" id="PS51257">
    <property type="entry name" value="PROKAR_LIPOPROTEIN"/>
    <property type="match status" value="1"/>
</dbReference>
<gene>
    <name evidence="2" type="ORF">ADL29_36170</name>
</gene>
<organism evidence="2 3">
    <name type="scientific">Streptomyces chattanoogensis</name>
    <dbReference type="NCBI Taxonomy" id="66876"/>
    <lineage>
        <taxon>Bacteria</taxon>
        <taxon>Bacillati</taxon>
        <taxon>Actinomycetota</taxon>
        <taxon>Actinomycetes</taxon>
        <taxon>Kitasatosporales</taxon>
        <taxon>Streptomycetaceae</taxon>
        <taxon>Streptomyces</taxon>
    </lineage>
</organism>
<keyword evidence="1" id="KW-0732">Signal</keyword>
<comment type="caution">
    <text evidence="2">The sequence shown here is derived from an EMBL/GenBank/DDBJ whole genome shotgun (WGS) entry which is preliminary data.</text>
</comment>
<evidence type="ECO:0000256" key="1">
    <source>
        <dbReference type="SAM" id="SignalP"/>
    </source>
</evidence>
<dbReference type="EMBL" id="LGKG01000190">
    <property type="protein sequence ID" value="KPC59171.1"/>
    <property type="molecule type" value="Genomic_DNA"/>
</dbReference>
<name>A0A0N0GVB8_9ACTN</name>
<proteinExistence type="predicted"/>
<feature type="chain" id="PRO_5005850044" description="Lipoprotein" evidence="1">
    <location>
        <begin position="27"/>
        <end position="70"/>
    </location>
</feature>
<dbReference type="AlphaFoldDB" id="A0A0N0GVB8"/>
<dbReference type="Proteomes" id="UP000037982">
    <property type="component" value="Unassembled WGS sequence"/>
</dbReference>
<evidence type="ECO:0008006" key="4">
    <source>
        <dbReference type="Google" id="ProtNLM"/>
    </source>
</evidence>
<evidence type="ECO:0000313" key="3">
    <source>
        <dbReference type="Proteomes" id="UP000037982"/>
    </source>
</evidence>
<dbReference type="RefSeq" id="WP_053927732.1">
    <property type="nucleotide sequence ID" value="NZ_LGKG01000190.1"/>
</dbReference>
<evidence type="ECO:0000313" key="2">
    <source>
        <dbReference type="EMBL" id="KPC59171.1"/>
    </source>
</evidence>
<keyword evidence="3" id="KW-1185">Reference proteome</keyword>
<accession>A0A0N0GVB8</accession>
<sequence>MHIRAAIAAGVLAATVVLGSAASALACDLDNDHQERQGHHDCNIKGFMYQGQLVWRQECDRGDRQQDDRR</sequence>